<proteinExistence type="inferred from homology"/>
<evidence type="ECO:0000313" key="4">
    <source>
        <dbReference type="Proteomes" id="UP001279734"/>
    </source>
</evidence>
<sequence>MGPPPDPPKTNFRSVSRRFLLSTAAVFDMDSTAGLGLYPLNRCKTLHMVRHAQGFHNVAGENDCKEHLPYDLFDPSLTQLGWEQVDNFRNHVHASGLSKRIELVITSPMTRTMQTAVGAFGGEGYIDGVDVTPLMVENACDSGRPAASSLNCPPFIAVELCREYVGLHLCDKRRSISEYKSLFPAIDFSLIESDEDILWKQEVGETNEEIAARGIKFMKWLWTRKEKEIAVISHSGFLNNTVDQFGNDCHLLVKSEICSHFANCELRSFVLVDRGMIGSDSSSTNYPGKIPYGTDIPCDFAKEKLQGNELKTVRAFNGLI</sequence>
<dbReference type="GO" id="GO:0016791">
    <property type="term" value="F:phosphatase activity"/>
    <property type="evidence" value="ECO:0007669"/>
    <property type="project" value="TreeGrafter"/>
</dbReference>
<dbReference type="FunFam" id="3.40.50.1240:FF:000066">
    <property type="entry name" value="Phosphoglycerate mutase-like protein 1"/>
    <property type="match status" value="1"/>
</dbReference>
<evidence type="ECO:0008006" key="5">
    <source>
        <dbReference type="Google" id="ProtNLM"/>
    </source>
</evidence>
<dbReference type="AlphaFoldDB" id="A0AAD3S2T6"/>
<evidence type="ECO:0000313" key="3">
    <source>
        <dbReference type="EMBL" id="GMH03242.1"/>
    </source>
</evidence>
<organism evidence="3 4">
    <name type="scientific">Nepenthes gracilis</name>
    <name type="common">Slender pitcher plant</name>
    <dbReference type="NCBI Taxonomy" id="150966"/>
    <lineage>
        <taxon>Eukaryota</taxon>
        <taxon>Viridiplantae</taxon>
        <taxon>Streptophyta</taxon>
        <taxon>Embryophyta</taxon>
        <taxon>Tracheophyta</taxon>
        <taxon>Spermatophyta</taxon>
        <taxon>Magnoliopsida</taxon>
        <taxon>eudicotyledons</taxon>
        <taxon>Gunneridae</taxon>
        <taxon>Pentapetalae</taxon>
        <taxon>Caryophyllales</taxon>
        <taxon>Nepenthaceae</taxon>
        <taxon>Nepenthes</taxon>
    </lineage>
</organism>
<dbReference type="EMBL" id="BSYO01000004">
    <property type="protein sequence ID" value="GMH03242.1"/>
    <property type="molecule type" value="Genomic_DNA"/>
</dbReference>
<name>A0AAD3S2T6_NEPGR</name>
<evidence type="ECO:0000256" key="2">
    <source>
        <dbReference type="ARBA" id="ARBA00059109"/>
    </source>
</evidence>
<protein>
    <recommendedName>
        <fullName evidence="5">Phosphoglycerate mutase-like protein 1</fullName>
    </recommendedName>
</protein>
<dbReference type="SMART" id="SM00855">
    <property type="entry name" value="PGAM"/>
    <property type="match status" value="1"/>
</dbReference>
<gene>
    <name evidence="3" type="ORF">Nepgr_005081</name>
</gene>
<comment type="function">
    <text evidence="2">May play a role in carbohydrates metabolism.</text>
</comment>
<dbReference type="PANTHER" id="PTHR48100:SF1">
    <property type="entry name" value="HISTIDINE PHOSPHATASE FAMILY PROTEIN-RELATED"/>
    <property type="match status" value="1"/>
</dbReference>
<dbReference type="CDD" id="cd07067">
    <property type="entry name" value="HP_PGM_like"/>
    <property type="match status" value="1"/>
</dbReference>
<dbReference type="InterPro" id="IPR050275">
    <property type="entry name" value="PGM_Phosphatase"/>
</dbReference>
<comment type="caution">
    <text evidence="3">The sequence shown here is derived from an EMBL/GenBank/DDBJ whole genome shotgun (WGS) entry which is preliminary data.</text>
</comment>
<dbReference type="SUPFAM" id="SSF53254">
    <property type="entry name" value="Phosphoglycerate mutase-like"/>
    <property type="match status" value="1"/>
</dbReference>
<accession>A0AAD3S2T6</accession>
<dbReference type="Proteomes" id="UP001279734">
    <property type="component" value="Unassembled WGS sequence"/>
</dbReference>
<comment type="similarity">
    <text evidence="1">Belongs to the phosphoglycerate mutase family.</text>
</comment>
<dbReference type="InterPro" id="IPR029033">
    <property type="entry name" value="His_PPase_superfam"/>
</dbReference>
<dbReference type="Gene3D" id="3.40.50.1240">
    <property type="entry name" value="Phosphoglycerate mutase-like"/>
    <property type="match status" value="1"/>
</dbReference>
<dbReference type="PANTHER" id="PTHR48100">
    <property type="entry name" value="BROAD-SPECIFICITY PHOSPHATASE YOR283W-RELATED"/>
    <property type="match status" value="1"/>
</dbReference>
<reference evidence="3" key="1">
    <citation type="submission" date="2023-05" db="EMBL/GenBank/DDBJ databases">
        <title>Nepenthes gracilis genome sequencing.</title>
        <authorList>
            <person name="Fukushima K."/>
        </authorList>
    </citation>
    <scope>NUCLEOTIDE SEQUENCE</scope>
    <source>
        <strain evidence="3">SING2019-196</strain>
    </source>
</reference>
<evidence type="ECO:0000256" key="1">
    <source>
        <dbReference type="ARBA" id="ARBA00038362"/>
    </source>
</evidence>
<keyword evidence="4" id="KW-1185">Reference proteome</keyword>
<dbReference type="GO" id="GO:0005737">
    <property type="term" value="C:cytoplasm"/>
    <property type="evidence" value="ECO:0007669"/>
    <property type="project" value="TreeGrafter"/>
</dbReference>
<dbReference type="InterPro" id="IPR013078">
    <property type="entry name" value="His_Pase_superF_clade-1"/>
</dbReference>